<keyword evidence="2" id="KW-1133">Transmembrane helix</keyword>
<dbReference type="Proteomes" id="UP000567179">
    <property type="component" value="Unassembled WGS sequence"/>
</dbReference>
<evidence type="ECO:0000256" key="2">
    <source>
        <dbReference type="SAM" id="Phobius"/>
    </source>
</evidence>
<organism evidence="4 5">
    <name type="scientific">Psilocybe cf. subviscida</name>
    <dbReference type="NCBI Taxonomy" id="2480587"/>
    <lineage>
        <taxon>Eukaryota</taxon>
        <taxon>Fungi</taxon>
        <taxon>Dikarya</taxon>
        <taxon>Basidiomycota</taxon>
        <taxon>Agaricomycotina</taxon>
        <taxon>Agaricomycetes</taxon>
        <taxon>Agaricomycetidae</taxon>
        <taxon>Agaricales</taxon>
        <taxon>Agaricineae</taxon>
        <taxon>Strophariaceae</taxon>
        <taxon>Psilocybe</taxon>
    </lineage>
</organism>
<evidence type="ECO:0000313" key="5">
    <source>
        <dbReference type="Proteomes" id="UP000567179"/>
    </source>
</evidence>
<name>A0A8H5BD71_9AGAR</name>
<dbReference type="InterPro" id="IPR045340">
    <property type="entry name" value="DUF6533"/>
</dbReference>
<proteinExistence type="predicted"/>
<gene>
    <name evidence="4" type="ORF">D9619_001688</name>
</gene>
<feature type="region of interest" description="Disordered" evidence="1">
    <location>
        <begin position="298"/>
        <end position="330"/>
    </location>
</feature>
<keyword evidence="2" id="KW-0812">Transmembrane</keyword>
<dbReference type="Pfam" id="PF20151">
    <property type="entry name" value="DUF6533"/>
    <property type="match status" value="1"/>
</dbReference>
<accession>A0A8H5BD71</accession>
<feature type="compositionally biased region" description="Polar residues" evidence="1">
    <location>
        <begin position="320"/>
        <end position="330"/>
    </location>
</feature>
<dbReference type="EMBL" id="JAACJJ010000028">
    <property type="protein sequence ID" value="KAF5321137.1"/>
    <property type="molecule type" value="Genomic_DNA"/>
</dbReference>
<feature type="transmembrane region" description="Helical" evidence="2">
    <location>
        <begin position="224"/>
        <end position="244"/>
    </location>
</feature>
<protein>
    <recommendedName>
        <fullName evidence="3">DUF6533 domain-containing protein</fullName>
    </recommendedName>
</protein>
<evidence type="ECO:0000259" key="3">
    <source>
        <dbReference type="Pfam" id="PF20151"/>
    </source>
</evidence>
<feature type="transmembrane region" description="Helical" evidence="2">
    <location>
        <begin position="97"/>
        <end position="118"/>
    </location>
</feature>
<evidence type="ECO:0000256" key="1">
    <source>
        <dbReference type="SAM" id="MobiDB-lite"/>
    </source>
</evidence>
<keyword evidence="5" id="KW-1185">Reference proteome</keyword>
<feature type="transmembrane region" description="Helical" evidence="2">
    <location>
        <begin position="185"/>
        <end position="204"/>
    </location>
</feature>
<feature type="transmembrane region" description="Helical" evidence="2">
    <location>
        <begin position="130"/>
        <end position="153"/>
    </location>
</feature>
<dbReference type="OrthoDB" id="3350812at2759"/>
<comment type="caution">
    <text evidence="4">The sequence shown here is derived from an EMBL/GenBank/DDBJ whole genome shotgun (WGS) entry which is preliminary data.</text>
</comment>
<evidence type="ECO:0000313" key="4">
    <source>
        <dbReference type="EMBL" id="KAF5321137.1"/>
    </source>
</evidence>
<dbReference type="AlphaFoldDB" id="A0A8H5BD71"/>
<sequence>MSMDPTTANAINQVIQNLLSAGMIGPKVTYVDVAACTLFVWDYIITFDLEVQYIWKSRWTTVKMVYLIQRYLPFFDSCYLELYRQLAHHLSVGECRVLPFIAGALWNVGIIFSEILLGMRVWAVWNRNKYIGIGLVISGVILFSASGVGMYYYANSLKYLDFSLLGLDLPGCMVISAGEASIISWSALMVWNAITLVVIVIPGWTAYRSGTVSELTILIYRDGAYYYLYLFLFSALNIVFTTTLQPSLRIMVTLLERTLHSMLASRVLLHMREQVATPHEFWSDSGLQMNSSSGAYVKSNHKDDLGNPTSPHDYKPEFGTPQSLHGKSFA</sequence>
<reference evidence="4 5" key="1">
    <citation type="journal article" date="2020" name="ISME J.">
        <title>Uncovering the hidden diversity of litter-decomposition mechanisms in mushroom-forming fungi.</title>
        <authorList>
            <person name="Floudas D."/>
            <person name="Bentzer J."/>
            <person name="Ahren D."/>
            <person name="Johansson T."/>
            <person name="Persson P."/>
            <person name="Tunlid A."/>
        </authorList>
    </citation>
    <scope>NUCLEOTIDE SEQUENCE [LARGE SCALE GENOMIC DNA]</scope>
    <source>
        <strain evidence="4 5">CBS 101986</strain>
    </source>
</reference>
<feature type="domain" description="DUF6533" evidence="3">
    <location>
        <begin position="30"/>
        <end position="75"/>
    </location>
</feature>
<keyword evidence="2" id="KW-0472">Membrane</keyword>